<dbReference type="AlphaFoldDB" id="A0ABD1MWA3"/>
<reference evidence="1 2" key="1">
    <citation type="submission" date="2024-08" db="EMBL/GenBank/DDBJ databases">
        <title>Insights into the chromosomal genome structure of Flemingia macrophylla.</title>
        <authorList>
            <person name="Ding Y."/>
            <person name="Zhao Y."/>
            <person name="Bi W."/>
            <person name="Wu M."/>
            <person name="Zhao G."/>
            <person name="Gong Y."/>
            <person name="Li W."/>
            <person name="Zhang P."/>
        </authorList>
    </citation>
    <scope>NUCLEOTIDE SEQUENCE [LARGE SCALE GENOMIC DNA]</scope>
    <source>
        <strain evidence="1">DYQJB</strain>
        <tissue evidence="1">Leaf</tissue>
    </source>
</reference>
<sequence length="63" mass="6986">MLLKIGVRLAVISQCLEIHIYKFSHVVAPHFIGLVLAPGALETLLKKNPGPSSRQVSRVRINR</sequence>
<keyword evidence="2" id="KW-1185">Reference proteome</keyword>
<gene>
    <name evidence="1" type="ORF">Fmac_008045</name>
</gene>
<dbReference type="Proteomes" id="UP001603857">
    <property type="component" value="Unassembled WGS sequence"/>
</dbReference>
<dbReference type="EMBL" id="JBGMDY010000003">
    <property type="protein sequence ID" value="KAL2340105.1"/>
    <property type="molecule type" value="Genomic_DNA"/>
</dbReference>
<evidence type="ECO:0000313" key="1">
    <source>
        <dbReference type="EMBL" id="KAL2340105.1"/>
    </source>
</evidence>
<name>A0ABD1MWA3_9FABA</name>
<organism evidence="1 2">
    <name type="scientific">Flemingia macrophylla</name>
    <dbReference type="NCBI Taxonomy" id="520843"/>
    <lineage>
        <taxon>Eukaryota</taxon>
        <taxon>Viridiplantae</taxon>
        <taxon>Streptophyta</taxon>
        <taxon>Embryophyta</taxon>
        <taxon>Tracheophyta</taxon>
        <taxon>Spermatophyta</taxon>
        <taxon>Magnoliopsida</taxon>
        <taxon>eudicotyledons</taxon>
        <taxon>Gunneridae</taxon>
        <taxon>Pentapetalae</taxon>
        <taxon>rosids</taxon>
        <taxon>fabids</taxon>
        <taxon>Fabales</taxon>
        <taxon>Fabaceae</taxon>
        <taxon>Papilionoideae</taxon>
        <taxon>50 kb inversion clade</taxon>
        <taxon>NPAAA clade</taxon>
        <taxon>indigoferoid/millettioid clade</taxon>
        <taxon>Phaseoleae</taxon>
        <taxon>Flemingia</taxon>
    </lineage>
</organism>
<accession>A0ABD1MWA3</accession>
<comment type="caution">
    <text evidence="1">The sequence shown here is derived from an EMBL/GenBank/DDBJ whole genome shotgun (WGS) entry which is preliminary data.</text>
</comment>
<evidence type="ECO:0000313" key="2">
    <source>
        <dbReference type="Proteomes" id="UP001603857"/>
    </source>
</evidence>
<protein>
    <submittedName>
        <fullName evidence="1">Uncharacterized protein</fullName>
    </submittedName>
</protein>
<proteinExistence type="predicted"/>